<evidence type="ECO:0000256" key="3">
    <source>
        <dbReference type="ARBA" id="ARBA00022824"/>
    </source>
</evidence>
<evidence type="ECO:0000256" key="5">
    <source>
        <dbReference type="SAM" id="Phobius"/>
    </source>
</evidence>
<dbReference type="Proteomes" id="UP000324800">
    <property type="component" value="Unassembled WGS sequence"/>
</dbReference>
<evidence type="ECO:0000313" key="7">
    <source>
        <dbReference type="EMBL" id="KAA6371440.1"/>
    </source>
</evidence>
<keyword evidence="3" id="KW-0256">Endoplasmic reticulum</keyword>
<dbReference type="OrthoDB" id="2276068at2759"/>
<dbReference type="GO" id="GO:0004377">
    <property type="term" value="F:GDP-Man:Man(3)GlcNAc(2)-PP-Dol alpha-1,2-mannosyltransferase activity"/>
    <property type="evidence" value="ECO:0007669"/>
    <property type="project" value="InterPro"/>
</dbReference>
<feature type="transmembrane region" description="Helical" evidence="5">
    <location>
        <begin position="107"/>
        <end position="127"/>
    </location>
</feature>
<keyword evidence="5" id="KW-0812">Transmembrane</keyword>
<gene>
    <name evidence="7" type="ORF">EZS28_033033</name>
</gene>
<dbReference type="Gene3D" id="3.40.50.2000">
    <property type="entry name" value="Glycogen Phosphorylase B"/>
    <property type="match status" value="1"/>
</dbReference>
<dbReference type="SUPFAM" id="SSF53756">
    <property type="entry name" value="UDP-Glycosyltransferase/glycogen phosphorylase"/>
    <property type="match status" value="1"/>
</dbReference>
<evidence type="ECO:0000313" key="8">
    <source>
        <dbReference type="Proteomes" id="UP000324800"/>
    </source>
</evidence>
<dbReference type="PANTHER" id="PTHR45919:SF1">
    <property type="entry name" value="GDP-MAN:MAN(3)GLCNAC(2)-PP-DOL ALPHA-1,2-MANNOSYLTRANSFERASE"/>
    <property type="match status" value="1"/>
</dbReference>
<dbReference type="GO" id="GO:0005789">
    <property type="term" value="C:endoplasmic reticulum membrane"/>
    <property type="evidence" value="ECO:0007669"/>
    <property type="project" value="UniProtKB-SubCell"/>
</dbReference>
<comment type="caution">
    <text evidence="7">The sequence shown here is derived from an EMBL/GenBank/DDBJ whole genome shotgun (WGS) entry which is preliminary data.</text>
</comment>
<comment type="subcellular location">
    <subcellularLocation>
        <location evidence="1">Endoplasmic reticulum membrane</location>
    </subcellularLocation>
</comment>
<evidence type="ECO:0000256" key="2">
    <source>
        <dbReference type="ARBA" id="ARBA00022679"/>
    </source>
</evidence>
<dbReference type="Pfam" id="PF15924">
    <property type="entry name" value="ALG11_N"/>
    <property type="match status" value="1"/>
</dbReference>
<feature type="region of interest" description="Disordered" evidence="4">
    <location>
        <begin position="223"/>
        <end position="250"/>
    </location>
</feature>
<proteinExistence type="predicted"/>
<dbReference type="InterPro" id="IPR038013">
    <property type="entry name" value="ALG11"/>
</dbReference>
<dbReference type="EMBL" id="SNRW01014458">
    <property type="protein sequence ID" value="KAA6371440.1"/>
    <property type="molecule type" value="Genomic_DNA"/>
</dbReference>
<dbReference type="AlphaFoldDB" id="A0A5J4UN64"/>
<protein>
    <recommendedName>
        <fullName evidence="6">ALG11 mannosyltransferase N-terminal domain-containing protein</fullName>
    </recommendedName>
</protein>
<dbReference type="GO" id="GO:0006487">
    <property type="term" value="P:protein N-linked glycosylation"/>
    <property type="evidence" value="ECO:0007669"/>
    <property type="project" value="TreeGrafter"/>
</dbReference>
<dbReference type="InterPro" id="IPR031814">
    <property type="entry name" value="ALG11_N"/>
</dbReference>
<keyword evidence="2" id="KW-0808">Transferase</keyword>
<name>A0A5J4UN64_9EUKA</name>
<feature type="domain" description="ALG11 mannosyltransferase N-terminal" evidence="6">
    <location>
        <begin position="13"/>
        <end position="218"/>
    </location>
</feature>
<evidence type="ECO:0000256" key="4">
    <source>
        <dbReference type="SAM" id="MobiDB-lite"/>
    </source>
</evidence>
<dbReference type="PANTHER" id="PTHR45919">
    <property type="entry name" value="GDP-MAN:MAN(3)GLCNAC(2)-PP-DOL ALPHA-1,2-MANNOSYLTRANSFERASE"/>
    <property type="match status" value="1"/>
</dbReference>
<evidence type="ECO:0000256" key="1">
    <source>
        <dbReference type="ARBA" id="ARBA00004586"/>
    </source>
</evidence>
<accession>A0A5J4UN64</accession>
<evidence type="ECO:0000259" key="6">
    <source>
        <dbReference type="Pfam" id="PF15924"/>
    </source>
</evidence>
<organism evidence="7 8">
    <name type="scientific">Streblomastix strix</name>
    <dbReference type="NCBI Taxonomy" id="222440"/>
    <lineage>
        <taxon>Eukaryota</taxon>
        <taxon>Metamonada</taxon>
        <taxon>Preaxostyla</taxon>
        <taxon>Oxymonadida</taxon>
        <taxon>Streblomastigidae</taxon>
        <taxon>Streblomastix</taxon>
    </lineage>
</organism>
<keyword evidence="5" id="KW-1133">Transmembrane helix</keyword>
<sequence>MKSKVVKRKRNKQSIGFLHPNVDQHGGGEKVFWHFADVVAGKTLKNESTEIVIFCAPNKFGDNFEELLASAENIFGYKFVNLEKNKNIKLLPIKYLQTVYNSRSWPLTLLSMALNAFIGGIVCSVIYPVDIIIDTAGYPISFGAFARYSLSSVCAYIHYPFAYSLDRQMAKHSGGKKISLLFRKLYYGIVQKLYYNSLKQCELMFVNSSWTKARHVDMISNVEKRKQANSKKDDEISDENNNNNNNQSKHELEDQLRVLYPPCDSLQYIGALQEKWRKFGYFTNSVVELLEQQKSILNEQEKENKYKYKKLPTSLELLTQTIHRQWNIPRSADERVPHIVSIGQFRPEKDHQKQVEAVQILLQKHPELKEDKNKNRFKLVMCGGIVKGGDAYLNSIKAKIEEYGIKV</sequence>
<reference evidence="7 8" key="1">
    <citation type="submission" date="2019-03" db="EMBL/GenBank/DDBJ databases">
        <title>Single cell metagenomics reveals metabolic interactions within the superorganism composed of flagellate Streblomastix strix and complex community of Bacteroidetes bacteria on its surface.</title>
        <authorList>
            <person name="Treitli S.C."/>
            <person name="Kolisko M."/>
            <person name="Husnik F."/>
            <person name="Keeling P."/>
            <person name="Hampl V."/>
        </authorList>
    </citation>
    <scope>NUCLEOTIDE SEQUENCE [LARGE SCALE GENOMIC DNA]</scope>
    <source>
        <strain evidence="7">ST1C</strain>
    </source>
</reference>
<feature type="compositionally biased region" description="Basic and acidic residues" evidence="4">
    <location>
        <begin position="223"/>
        <end position="234"/>
    </location>
</feature>
<keyword evidence="5" id="KW-0472">Membrane</keyword>